<dbReference type="GO" id="GO:0005829">
    <property type="term" value="C:cytosol"/>
    <property type="evidence" value="ECO:0007669"/>
    <property type="project" value="TreeGrafter"/>
</dbReference>
<dbReference type="PANTHER" id="PTHR23416:SF23">
    <property type="entry name" value="ACETYLTRANSFERASE C18B11.09C-RELATED"/>
    <property type="match status" value="1"/>
</dbReference>
<dbReference type="InterPro" id="IPR011004">
    <property type="entry name" value="Trimer_LpxA-like_sf"/>
</dbReference>
<evidence type="ECO:0000313" key="4">
    <source>
        <dbReference type="Proteomes" id="UP001146670"/>
    </source>
</evidence>
<dbReference type="Proteomes" id="UP001146670">
    <property type="component" value="Unassembled WGS sequence"/>
</dbReference>
<reference evidence="3" key="1">
    <citation type="submission" date="2022-12" db="EMBL/GenBank/DDBJ databases">
        <title>Description and comparative metabolic analysis of Aerococcus sp. nov., isolated from the feces of a pig.</title>
        <authorList>
            <person name="Chang Y.-H."/>
        </authorList>
    </citation>
    <scope>NUCLEOTIDE SEQUENCE</scope>
    <source>
        <strain evidence="3">YH-aer222</strain>
    </source>
</reference>
<comment type="similarity">
    <text evidence="1">Belongs to the transferase hexapeptide repeat family.</text>
</comment>
<dbReference type="AlphaFoldDB" id="A0A9X3FQ07"/>
<evidence type="ECO:0008006" key="5">
    <source>
        <dbReference type="Google" id="ProtNLM"/>
    </source>
</evidence>
<dbReference type="GO" id="GO:0008374">
    <property type="term" value="F:O-acyltransferase activity"/>
    <property type="evidence" value="ECO:0007669"/>
    <property type="project" value="TreeGrafter"/>
</dbReference>
<keyword evidence="4" id="KW-1185">Reference proteome</keyword>
<keyword evidence="2" id="KW-0808">Transferase</keyword>
<dbReference type="InterPro" id="IPR051159">
    <property type="entry name" value="Hexapeptide_acetyltransf"/>
</dbReference>
<dbReference type="SUPFAM" id="SSF51161">
    <property type="entry name" value="Trimeric LpxA-like enzymes"/>
    <property type="match status" value="1"/>
</dbReference>
<gene>
    <name evidence="3" type="ORF">OW157_04790</name>
</gene>
<dbReference type="PANTHER" id="PTHR23416">
    <property type="entry name" value="SIALIC ACID SYNTHASE-RELATED"/>
    <property type="match status" value="1"/>
</dbReference>
<comment type="caution">
    <text evidence="3">The sequence shown here is derived from an EMBL/GenBank/DDBJ whole genome shotgun (WGS) entry which is preliminary data.</text>
</comment>
<accession>A0A9X3FQ07</accession>
<protein>
    <recommendedName>
        <fullName evidence="5">Acetyltransferase</fullName>
    </recommendedName>
</protein>
<evidence type="ECO:0000256" key="2">
    <source>
        <dbReference type="ARBA" id="ARBA00022679"/>
    </source>
</evidence>
<proteinExistence type="inferred from homology"/>
<dbReference type="EMBL" id="JAPRFR010000001">
    <property type="protein sequence ID" value="MCZ0725886.1"/>
    <property type="molecule type" value="Genomic_DNA"/>
</dbReference>
<dbReference type="Gene3D" id="2.160.10.10">
    <property type="entry name" value="Hexapeptide repeat proteins"/>
    <property type="match status" value="1"/>
</dbReference>
<name>A0A9X3FQ07_9LACT</name>
<sequence length="102" mass="11665">MNTESLEDPDDMRLRVEFLIKEMIPESTRIRQPFYTDFGKNIKIGAGVFINAGVHMQDQGGIRIGNNVLIDHQVVFASLDYDLALDKRANLYPKRIVVEDDI</sequence>
<organism evidence="3 4">
    <name type="scientific">Aerococcus kribbianus</name>
    <dbReference type="NCBI Taxonomy" id="2999064"/>
    <lineage>
        <taxon>Bacteria</taxon>
        <taxon>Bacillati</taxon>
        <taxon>Bacillota</taxon>
        <taxon>Bacilli</taxon>
        <taxon>Lactobacillales</taxon>
        <taxon>Aerococcaceae</taxon>
        <taxon>Aerococcus</taxon>
    </lineage>
</organism>
<dbReference type="RefSeq" id="WP_268752193.1">
    <property type="nucleotide sequence ID" value="NZ_JAPRFQ010000001.1"/>
</dbReference>
<evidence type="ECO:0000256" key="1">
    <source>
        <dbReference type="ARBA" id="ARBA00007274"/>
    </source>
</evidence>
<evidence type="ECO:0000313" key="3">
    <source>
        <dbReference type="EMBL" id="MCZ0725886.1"/>
    </source>
</evidence>